<dbReference type="Pfam" id="PF08421">
    <property type="entry name" value="Methyltransf_13"/>
    <property type="match status" value="1"/>
</dbReference>
<dbReference type="PANTHER" id="PTHR43861">
    <property type="entry name" value="TRANS-ACONITATE 2-METHYLTRANSFERASE-RELATED"/>
    <property type="match status" value="1"/>
</dbReference>
<dbReference type="PANTHER" id="PTHR43861:SF5">
    <property type="entry name" value="BLL5978 PROTEIN"/>
    <property type="match status" value="1"/>
</dbReference>
<dbReference type="InterPro" id="IPR013691">
    <property type="entry name" value="MeTrfase_14"/>
</dbReference>
<evidence type="ECO:0000313" key="3">
    <source>
        <dbReference type="EMBL" id="TLD40904.1"/>
    </source>
</evidence>
<evidence type="ECO:0000259" key="2">
    <source>
        <dbReference type="Pfam" id="PF08484"/>
    </source>
</evidence>
<dbReference type="Proteomes" id="UP000319783">
    <property type="component" value="Unassembled WGS sequence"/>
</dbReference>
<evidence type="ECO:0000313" key="4">
    <source>
        <dbReference type="Proteomes" id="UP000319783"/>
    </source>
</evidence>
<dbReference type="InterPro" id="IPR013630">
    <property type="entry name" value="Methyltransf_Zn-bd_dom_put"/>
</dbReference>
<gene>
    <name evidence="3" type="ORF">JETT_2824</name>
</gene>
<comment type="caution">
    <text evidence="3">The sequence shown here is derived from an EMBL/GenBank/DDBJ whole genome shotgun (WGS) entry which is preliminary data.</text>
</comment>
<organism evidence="3 4">
    <name type="scientific">Candidatus Jettenia ecosi</name>
    <dbReference type="NCBI Taxonomy" id="2494326"/>
    <lineage>
        <taxon>Bacteria</taxon>
        <taxon>Pseudomonadati</taxon>
        <taxon>Planctomycetota</taxon>
        <taxon>Candidatus Brocadiia</taxon>
        <taxon>Candidatus Brocadiales</taxon>
        <taxon>Candidatus Brocadiaceae</taxon>
        <taxon>Candidatus Jettenia</taxon>
    </lineage>
</organism>
<protein>
    <submittedName>
        <fullName evidence="3">Putative methyltransferase</fullName>
    </submittedName>
</protein>
<keyword evidence="3" id="KW-0489">Methyltransferase</keyword>
<accession>A0A533Q8D6</accession>
<dbReference type="Gene3D" id="3.40.50.720">
    <property type="entry name" value="NAD(P)-binding Rossmann-like Domain"/>
    <property type="match status" value="1"/>
</dbReference>
<dbReference type="Pfam" id="PF08484">
    <property type="entry name" value="Methyltransf_14"/>
    <property type="match status" value="1"/>
</dbReference>
<dbReference type="InterPro" id="IPR038576">
    <property type="entry name" value="Methyltransf_Zn-bd_dom_put_sf"/>
</dbReference>
<name>A0A533Q8D6_9BACT</name>
<dbReference type="Gene3D" id="6.20.50.110">
    <property type="entry name" value="Methyltransferase, zinc-binding domain"/>
    <property type="match status" value="1"/>
</dbReference>
<dbReference type="Gene3D" id="6.10.250.3100">
    <property type="match status" value="1"/>
</dbReference>
<dbReference type="AlphaFoldDB" id="A0A533Q8D6"/>
<dbReference type="EMBL" id="SULG01000072">
    <property type="protein sequence ID" value="TLD40904.1"/>
    <property type="molecule type" value="Genomic_DNA"/>
</dbReference>
<dbReference type="SUPFAM" id="SSF53335">
    <property type="entry name" value="S-adenosyl-L-methionine-dependent methyltransferases"/>
    <property type="match status" value="1"/>
</dbReference>
<reference evidence="3 4" key="1">
    <citation type="submission" date="2019-04" db="EMBL/GenBank/DDBJ databases">
        <title>Genome of a novel bacterium Candidatus Jettenia ecosi reconstructed from metagenome of an anammox bioreactor.</title>
        <authorList>
            <person name="Mardanov A.V."/>
            <person name="Beletsky A.V."/>
            <person name="Ravin N.V."/>
            <person name="Botchkova E.A."/>
            <person name="Litti Y.V."/>
            <person name="Nozhevnikova A.N."/>
        </authorList>
    </citation>
    <scope>NUCLEOTIDE SEQUENCE [LARGE SCALE GENOMIC DNA]</scope>
    <source>
        <strain evidence="3">J2</strain>
    </source>
</reference>
<evidence type="ECO:0000259" key="1">
    <source>
        <dbReference type="Pfam" id="PF08421"/>
    </source>
</evidence>
<sequence>MNDLALTCRSCGHIDLQSILSLGQTPMADALLTEEQLGQEELTASLDLVFCPNCTLVQITKSISPEILFCKDYPYFSSVSGSLLQHFRESALALIQSRNLNPNSLVVEAASNDGYMLKNFAEKGIPVMGIDPAKGPSEAAKKAGIQTLGTFFNLDLARQLREEEGLVADVFLANNVLAHVPDLNGFVEGIRVLLADTGIAVIEAPYVVDLIDHCEFDTIYHQHLCYFSVTALYNVFKRHALYLNEIQHVSLHGGSLRLFIEPNESPRESLYSFLKEEEKRGVDRLSYYIHFADRVMEIKNSLFGLLGELRQKGKRIAAYGAAAKATTLMSYCGIDKNVVDYVVDMNTFKHGRYMGGNHLPIFSPTKLLEEMPDYVLLLAWNFSEEILKQQDEYRRRGGKFIIPIPYPTIV</sequence>
<feature type="domain" description="Methyltransferase putative zinc binding" evidence="1">
    <location>
        <begin position="8"/>
        <end position="69"/>
    </location>
</feature>
<dbReference type="Gene3D" id="3.40.50.150">
    <property type="entry name" value="Vaccinia Virus protein VP39"/>
    <property type="match status" value="1"/>
</dbReference>
<feature type="domain" description="C-methyltransferase" evidence="2">
    <location>
        <begin position="251"/>
        <end position="405"/>
    </location>
</feature>
<proteinExistence type="predicted"/>
<keyword evidence="3" id="KW-0808">Transferase</keyword>
<dbReference type="GO" id="GO:0032259">
    <property type="term" value="P:methylation"/>
    <property type="evidence" value="ECO:0007669"/>
    <property type="project" value="UniProtKB-KW"/>
</dbReference>
<dbReference type="InterPro" id="IPR029063">
    <property type="entry name" value="SAM-dependent_MTases_sf"/>
</dbReference>
<dbReference type="Pfam" id="PF13489">
    <property type="entry name" value="Methyltransf_23"/>
    <property type="match status" value="1"/>
</dbReference>
<dbReference type="GO" id="GO:0008168">
    <property type="term" value="F:methyltransferase activity"/>
    <property type="evidence" value="ECO:0007669"/>
    <property type="project" value="UniProtKB-KW"/>
</dbReference>